<evidence type="ECO:0000256" key="1">
    <source>
        <dbReference type="SAM" id="SignalP"/>
    </source>
</evidence>
<feature type="signal peptide" evidence="1">
    <location>
        <begin position="1"/>
        <end position="19"/>
    </location>
</feature>
<accession>A0A6B0U600</accession>
<protein>
    <submittedName>
        <fullName evidence="2">Putative secreted protein</fullName>
    </submittedName>
</protein>
<dbReference type="AlphaFoldDB" id="A0A6B0U600"/>
<sequence length="79" mass="8977">MRVHLQSWLFVTFFLVINTAEYSFSRTATVHKIANANHSISLCKQCSSHLAKTILPTPKCVRTLITRPPRSFICNSSRV</sequence>
<proteinExistence type="predicted"/>
<evidence type="ECO:0000313" key="2">
    <source>
        <dbReference type="EMBL" id="MXU84224.1"/>
    </source>
</evidence>
<organism evidence="2">
    <name type="scientific">Ixodes ricinus</name>
    <name type="common">Common tick</name>
    <name type="synonym">Acarus ricinus</name>
    <dbReference type="NCBI Taxonomy" id="34613"/>
    <lineage>
        <taxon>Eukaryota</taxon>
        <taxon>Metazoa</taxon>
        <taxon>Ecdysozoa</taxon>
        <taxon>Arthropoda</taxon>
        <taxon>Chelicerata</taxon>
        <taxon>Arachnida</taxon>
        <taxon>Acari</taxon>
        <taxon>Parasitiformes</taxon>
        <taxon>Ixodida</taxon>
        <taxon>Ixodoidea</taxon>
        <taxon>Ixodidae</taxon>
        <taxon>Ixodinae</taxon>
        <taxon>Ixodes</taxon>
    </lineage>
</organism>
<feature type="chain" id="PRO_5025341073" evidence="1">
    <location>
        <begin position="20"/>
        <end position="79"/>
    </location>
</feature>
<dbReference type="EMBL" id="GIFC01002141">
    <property type="protein sequence ID" value="MXU84224.1"/>
    <property type="molecule type" value="Transcribed_RNA"/>
</dbReference>
<name>A0A6B0U600_IXORI</name>
<keyword evidence="1" id="KW-0732">Signal</keyword>
<reference evidence="2" key="1">
    <citation type="submission" date="2019-12" db="EMBL/GenBank/DDBJ databases">
        <title>An insight into the sialome of adult female Ixodes ricinus ticks feeding for 6 days.</title>
        <authorList>
            <person name="Perner J."/>
            <person name="Ribeiro J.M.C."/>
        </authorList>
    </citation>
    <scope>NUCLEOTIDE SEQUENCE</scope>
    <source>
        <strain evidence="2">Semi-engorged</strain>
        <tissue evidence="2">Salivary glands</tissue>
    </source>
</reference>